<comment type="caution">
    <text evidence="1">The sequence shown here is derived from an EMBL/GenBank/DDBJ whole genome shotgun (WGS) entry which is preliminary data.</text>
</comment>
<reference evidence="1" key="1">
    <citation type="journal article" date="2014" name="Front. Microbiol.">
        <title>High frequency of phylogenetically diverse reductive dehalogenase-homologous genes in deep subseafloor sedimentary metagenomes.</title>
        <authorList>
            <person name="Kawai M."/>
            <person name="Futagami T."/>
            <person name="Toyoda A."/>
            <person name="Takaki Y."/>
            <person name="Nishi S."/>
            <person name="Hori S."/>
            <person name="Arai W."/>
            <person name="Tsubouchi T."/>
            <person name="Morono Y."/>
            <person name="Uchiyama I."/>
            <person name="Ito T."/>
            <person name="Fujiyama A."/>
            <person name="Inagaki F."/>
            <person name="Takami H."/>
        </authorList>
    </citation>
    <scope>NUCLEOTIDE SEQUENCE</scope>
    <source>
        <strain evidence="1">Expedition CK06-06</strain>
    </source>
</reference>
<proteinExistence type="predicted"/>
<evidence type="ECO:0000313" key="1">
    <source>
        <dbReference type="EMBL" id="GAG02276.1"/>
    </source>
</evidence>
<dbReference type="AlphaFoldDB" id="X0VNY8"/>
<gene>
    <name evidence="1" type="ORF">S01H1_45728</name>
</gene>
<dbReference type="EMBL" id="BARS01029242">
    <property type="protein sequence ID" value="GAG02276.1"/>
    <property type="molecule type" value="Genomic_DNA"/>
</dbReference>
<sequence length="51" mass="5805">MGIRGKVSRSTLADANESRDWRIYADFAQILIAMARPLYVNEDFGVELDKT</sequence>
<organism evidence="1">
    <name type="scientific">marine sediment metagenome</name>
    <dbReference type="NCBI Taxonomy" id="412755"/>
    <lineage>
        <taxon>unclassified sequences</taxon>
        <taxon>metagenomes</taxon>
        <taxon>ecological metagenomes</taxon>
    </lineage>
</organism>
<accession>X0VNY8</accession>
<feature type="non-terminal residue" evidence="1">
    <location>
        <position position="51"/>
    </location>
</feature>
<protein>
    <submittedName>
        <fullName evidence="1">Uncharacterized protein</fullName>
    </submittedName>
</protein>
<name>X0VNY8_9ZZZZ</name>